<accession>A0A8H3FBD7</accession>
<keyword evidence="2" id="KW-0812">Transmembrane</keyword>
<feature type="transmembrane region" description="Helical" evidence="2">
    <location>
        <begin position="47"/>
        <end position="71"/>
    </location>
</feature>
<evidence type="ECO:0000256" key="3">
    <source>
        <dbReference type="SAM" id="SignalP"/>
    </source>
</evidence>
<dbReference type="EMBL" id="CAJPDT010000025">
    <property type="protein sequence ID" value="CAF9920504.1"/>
    <property type="molecule type" value="Genomic_DNA"/>
</dbReference>
<keyword evidence="5" id="KW-1185">Reference proteome</keyword>
<gene>
    <name evidence="4" type="ORF">IMSHALPRED_004941</name>
</gene>
<comment type="caution">
    <text evidence="4">The sequence shown here is derived from an EMBL/GenBank/DDBJ whole genome shotgun (WGS) entry which is preliminary data.</text>
</comment>
<feature type="compositionally biased region" description="Polar residues" evidence="1">
    <location>
        <begin position="444"/>
        <end position="453"/>
    </location>
</feature>
<dbReference type="AlphaFoldDB" id="A0A8H3FBD7"/>
<dbReference type="Proteomes" id="UP000664534">
    <property type="component" value="Unassembled WGS sequence"/>
</dbReference>
<evidence type="ECO:0000256" key="2">
    <source>
        <dbReference type="SAM" id="Phobius"/>
    </source>
</evidence>
<feature type="transmembrane region" description="Helical" evidence="2">
    <location>
        <begin position="164"/>
        <end position="183"/>
    </location>
</feature>
<protein>
    <submittedName>
        <fullName evidence="4">Uncharacterized protein</fullName>
    </submittedName>
</protein>
<feature type="signal peptide" evidence="3">
    <location>
        <begin position="1"/>
        <end position="20"/>
    </location>
</feature>
<feature type="chain" id="PRO_5034439449" evidence="3">
    <location>
        <begin position="21"/>
        <end position="566"/>
    </location>
</feature>
<sequence>MARVARILLCCLACLSCVYTLDSINSTGTHEISAVYLDNESSFGVCVYPTSGTYGFLARLLYYCTLVFSLFSRAHLWLVAGALATALAYSGGAAIHACLLVWRGPNPYIENDSWVLYTILNSACLVTVPLLNWSGTLRRLGQKAASMKDKKALETNSDVGTRTIVIYWAFLILIGYICIWQQTRFGANDNNTEYPDMTKVTCRSGTNASLFMDSNGTFHKRAIDAPFIQDNGCTDPCNLVNIPSIFRNQNELVLLKHSEALLWNDTLPGPRYQKAERLMTAESKAFSINFYSLPFILVQGFIVALFGRRDPREIRDVIYINLFMERHISNRRILIAVQEGFVRVLAALNYLIACAVVIFCAPLFIISIVAQELQIWTQQPEAELPYQIGQWSVWAYTALVVLAALIARYHDKVVSGIARRFRAGQAQGSEQHDITHLTDKVSSHRTSPSQSSAGIAPTTAAFRDGQSKPTASQRALETFRSFYKNSCHPLNQSGKGPVDELQNFFRWCKNPQEVSRLVIRHPIRQRDTTFIDAPPAIVDAEKGDPRAKENERSFWKGASGSIGHEV</sequence>
<name>A0A8H3FBD7_9LECA</name>
<keyword evidence="2" id="KW-1133">Transmembrane helix</keyword>
<feature type="region of interest" description="Disordered" evidence="1">
    <location>
        <begin position="540"/>
        <end position="566"/>
    </location>
</feature>
<reference evidence="4" key="1">
    <citation type="submission" date="2021-03" db="EMBL/GenBank/DDBJ databases">
        <authorList>
            <person name="Tagirdzhanova G."/>
        </authorList>
    </citation>
    <scope>NUCLEOTIDE SEQUENCE</scope>
</reference>
<evidence type="ECO:0000313" key="5">
    <source>
        <dbReference type="Proteomes" id="UP000664534"/>
    </source>
</evidence>
<dbReference type="OrthoDB" id="3021074at2759"/>
<evidence type="ECO:0000313" key="4">
    <source>
        <dbReference type="EMBL" id="CAF9920504.1"/>
    </source>
</evidence>
<proteinExistence type="predicted"/>
<feature type="transmembrane region" description="Helical" evidence="2">
    <location>
        <begin position="288"/>
        <end position="306"/>
    </location>
</feature>
<feature type="region of interest" description="Disordered" evidence="1">
    <location>
        <begin position="441"/>
        <end position="470"/>
    </location>
</feature>
<feature type="transmembrane region" description="Helical" evidence="2">
    <location>
        <begin position="78"/>
        <end position="102"/>
    </location>
</feature>
<organism evidence="4 5">
    <name type="scientific">Imshaugia aleurites</name>
    <dbReference type="NCBI Taxonomy" id="172621"/>
    <lineage>
        <taxon>Eukaryota</taxon>
        <taxon>Fungi</taxon>
        <taxon>Dikarya</taxon>
        <taxon>Ascomycota</taxon>
        <taxon>Pezizomycotina</taxon>
        <taxon>Lecanoromycetes</taxon>
        <taxon>OSLEUM clade</taxon>
        <taxon>Lecanoromycetidae</taxon>
        <taxon>Lecanorales</taxon>
        <taxon>Lecanorineae</taxon>
        <taxon>Parmeliaceae</taxon>
        <taxon>Imshaugia</taxon>
    </lineage>
</organism>
<feature type="transmembrane region" description="Helical" evidence="2">
    <location>
        <begin position="341"/>
        <end position="371"/>
    </location>
</feature>
<feature type="compositionally biased region" description="Basic and acidic residues" evidence="1">
    <location>
        <begin position="540"/>
        <end position="554"/>
    </location>
</feature>
<keyword evidence="2" id="KW-0472">Membrane</keyword>
<feature type="transmembrane region" description="Helical" evidence="2">
    <location>
        <begin position="114"/>
        <end position="133"/>
    </location>
</feature>
<keyword evidence="3" id="KW-0732">Signal</keyword>
<feature type="transmembrane region" description="Helical" evidence="2">
    <location>
        <begin position="391"/>
        <end position="410"/>
    </location>
</feature>
<evidence type="ECO:0000256" key="1">
    <source>
        <dbReference type="SAM" id="MobiDB-lite"/>
    </source>
</evidence>